<dbReference type="Gene3D" id="3.40.50.300">
    <property type="entry name" value="P-loop containing nucleotide triphosphate hydrolases"/>
    <property type="match status" value="2"/>
</dbReference>
<protein>
    <recommendedName>
        <fullName evidence="2 9">GTPase Der</fullName>
    </recommendedName>
    <alternativeName>
        <fullName evidence="7 9">GTP-binding protein EngA</fullName>
    </alternativeName>
</protein>
<reference evidence="13 16" key="2">
    <citation type="submission" date="2023-02" db="EMBL/GenBank/DDBJ databases">
        <title>The predominant lactic acid bacteria and yeasts involved in the spontaneous fermentation of millet during the production of the traditional porridge Hausa koko in Ghana.</title>
        <authorList>
            <person name="Atter A."/>
            <person name="Diaz M."/>
        </authorList>
    </citation>
    <scope>NUCLEOTIDE SEQUENCE [LARGE SCALE GENOMIC DNA]</scope>
    <source>
        <strain evidence="13 16">FI11640</strain>
    </source>
</reference>
<dbReference type="Proteomes" id="UP001330016">
    <property type="component" value="Unassembled WGS sequence"/>
</dbReference>
<dbReference type="SUPFAM" id="SSF52540">
    <property type="entry name" value="P-loop containing nucleoside triphosphate hydrolases"/>
    <property type="match status" value="2"/>
</dbReference>
<feature type="domain" description="EngA-type G" evidence="12">
    <location>
        <begin position="4"/>
        <end position="167"/>
    </location>
</feature>
<keyword evidence="4 11" id="KW-0677">Repeat</keyword>
<evidence type="ECO:0000313" key="16">
    <source>
        <dbReference type="Proteomes" id="UP001330016"/>
    </source>
</evidence>
<evidence type="ECO:0000313" key="15">
    <source>
        <dbReference type="Proteomes" id="UP000326779"/>
    </source>
</evidence>
<evidence type="ECO:0000256" key="2">
    <source>
        <dbReference type="ARBA" id="ARBA00020953"/>
    </source>
</evidence>
<reference evidence="14 15" key="1">
    <citation type="submission" date="2019-10" db="EMBL/GenBank/DDBJ databases">
        <title>The completed genome of Lactobacillus harbinensis M1.</title>
        <authorList>
            <person name="Zheng Y."/>
        </authorList>
    </citation>
    <scope>NUCLEOTIDE SEQUENCE [LARGE SCALE GENOMIC DNA]</scope>
    <source>
        <strain evidence="14 15">M1</strain>
    </source>
</reference>
<dbReference type="FunFam" id="3.40.50.300:FF:000057">
    <property type="entry name" value="GTPase Der"/>
    <property type="match status" value="1"/>
</dbReference>
<dbReference type="GO" id="GO:0005525">
    <property type="term" value="F:GTP binding"/>
    <property type="evidence" value="ECO:0007669"/>
    <property type="project" value="UniProtKB-UniRule"/>
</dbReference>
<evidence type="ECO:0000313" key="13">
    <source>
        <dbReference type="EMBL" id="MEE6714459.1"/>
    </source>
</evidence>
<feature type="binding site" evidence="9">
    <location>
        <begin position="293"/>
        <end position="296"/>
    </location>
    <ligand>
        <name>GTP</name>
        <dbReference type="ChEBI" id="CHEBI:37565"/>
        <label>2</label>
    </ligand>
</feature>
<keyword evidence="16" id="KW-1185">Reference proteome</keyword>
<feature type="binding site" evidence="9">
    <location>
        <begin position="228"/>
        <end position="232"/>
    </location>
    <ligand>
        <name>GTP</name>
        <dbReference type="ChEBI" id="CHEBI:37565"/>
        <label>2</label>
    </ligand>
</feature>
<dbReference type="InterPro" id="IPR031166">
    <property type="entry name" value="G_ENGA"/>
</dbReference>
<dbReference type="PROSITE" id="PS51712">
    <property type="entry name" value="G_ENGA"/>
    <property type="match status" value="2"/>
</dbReference>
<dbReference type="AlphaFoldDB" id="A0A510TTS6"/>
<evidence type="ECO:0000256" key="6">
    <source>
        <dbReference type="ARBA" id="ARBA00023134"/>
    </source>
</evidence>
<feature type="binding site" evidence="9">
    <location>
        <begin position="57"/>
        <end position="61"/>
    </location>
    <ligand>
        <name>GTP</name>
        <dbReference type="ChEBI" id="CHEBI:37565"/>
        <label>1</label>
    </ligand>
</feature>
<dbReference type="CDD" id="cd01895">
    <property type="entry name" value="EngA2"/>
    <property type="match status" value="1"/>
</dbReference>
<dbReference type="InterPro" id="IPR032859">
    <property type="entry name" value="KH_dom-like"/>
</dbReference>
<dbReference type="PANTHER" id="PTHR43834">
    <property type="entry name" value="GTPASE DER"/>
    <property type="match status" value="1"/>
</dbReference>
<dbReference type="InterPro" id="IPR006073">
    <property type="entry name" value="GTP-bd"/>
</dbReference>
<keyword evidence="6 9" id="KW-0342">GTP-binding</keyword>
<dbReference type="EMBL" id="JAQSGK010000001">
    <property type="protein sequence ID" value="MEE6714459.1"/>
    <property type="molecule type" value="Genomic_DNA"/>
</dbReference>
<feature type="binding site" evidence="9">
    <location>
        <begin position="10"/>
        <end position="17"/>
    </location>
    <ligand>
        <name>GTP</name>
        <dbReference type="ChEBI" id="CHEBI:37565"/>
        <label>1</label>
    </ligand>
</feature>
<comment type="similarity">
    <text evidence="1 9 10 11">Belongs to the TRAFAC class TrmE-Era-EngA-EngB-Septin-like GTPase superfamily. EngA (Der) GTPase family.</text>
</comment>
<evidence type="ECO:0000256" key="9">
    <source>
        <dbReference type="HAMAP-Rule" id="MF_00195"/>
    </source>
</evidence>
<keyword evidence="3 9" id="KW-0690">Ribosome biogenesis</keyword>
<gene>
    <name evidence="9 13" type="primary">der</name>
    <name evidence="14" type="ORF">D1010_08380</name>
    <name evidence="13" type="ORF">PS435_01195</name>
</gene>
<evidence type="ECO:0000256" key="1">
    <source>
        <dbReference type="ARBA" id="ARBA00008279"/>
    </source>
</evidence>
<evidence type="ECO:0000256" key="8">
    <source>
        <dbReference type="ARBA" id="ARBA00053470"/>
    </source>
</evidence>
<dbReference type="NCBIfam" id="TIGR00231">
    <property type="entry name" value="small_GTP"/>
    <property type="match status" value="2"/>
</dbReference>
<dbReference type="Gene3D" id="3.30.300.20">
    <property type="match status" value="1"/>
</dbReference>
<sequence>MAKPVVAIVGRPNVGKSTIFNRIAKKRIAIVEDQPGVTRDRLYAPAEWLGQEFSLIDTGGIDIDDAPLMTQIVAQAQIAMEEADVIVFLVSNQEGVTEADEHVARMLYKADKPVILAVNKADNPEQRQEIYDFYSLGLGDPYPVSGVQGTGLGDLLDAVVAKFPAKQADANDDSIEFSVIGRPNVGKSSLVNAILGEERVIVSNIEGTTRDAIDTRFTDDGQAFTIIDTAGIRKRGKIWENTEKYSVLRAQSAIERSAVVLVLIDAEAGIREQDKHVAGLAHEAGRGVIIVVNKWDAVHKDTHSMKKFTDEIRGQFQYLDYAPIVFLSAKTHQRVSTLPALIKKVAENHERRITSSTLNDVLLKAVATTPTPTSNGKRLRVYYMTQVKSGPPTFVAFVNNVDLMHFSYQRFLVNQLRAAFDFSGTPIVIVPRQRK</sequence>
<comment type="function">
    <text evidence="8 9 11">GTPase that plays an essential role in the late steps of ribosome biogenesis.</text>
</comment>
<evidence type="ECO:0000259" key="12">
    <source>
        <dbReference type="PROSITE" id="PS51712"/>
    </source>
</evidence>
<keyword evidence="5 9" id="KW-0547">Nucleotide-binding</keyword>
<dbReference type="InterPro" id="IPR027417">
    <property type="entry name" value="P-loop_NTPase"/>
</dbReference>
<evidence type="ECO:0000313" key="14">
    <source>
        <dbReference type="EMBL" id="QFR23414.1"/>
    </source>
</evidence>
<proteinExistence type="inferred from homology"/>
<dbReference type="GO" id="GO:0042254">
    <property type="term" value="P:ribosome biogenesis"/>
    <property type="evidence" value="ECO:0007669"/>
    <property type="project" value="UniProtKB-KW"/>
</dbReference>
<dbReference type="HAMAP" id="MF_00195">
    <property type="entry name" value="GTPase_Der"/>
    <property type="match status" value="1"/>
</dbReference>
<evidence type="ECO:0000256" key="11">
    <source>
        <dbReference type="RuleBase" id="RU004481"/>
    </source>
</evidence>
<comment type="subunit">
    <text evidence="9">Associates with the 50S ribosomal subunit.</text>
</comment>
<dbReference type="InterPro" id="IPR015946">
    <property type="entry name" value="KH_dom-like_a/b"/>
</dbReference>
<evidence type="ECO:0000256" key="4">
    <source>
        <dbReference type="ARBA" id="ARBA00022737"/>
    </source>
</evidence>
<dbReference type="RefSeq" id="WP_027827390.1">
    <property type="nucleotide sequence ID" value="NZ_BJTX01000001.1"/>
</dbReference>
<feature type="binding site" evidence="9">
    <location>
        <begin position="119"/>
        <end position="122"/>
    </location>
    <ligand>
        <name>GTP</name>
        <dbReference type="ChEBI" id="CHEBI:37565"/>
        <label>1</label>
    </ligand>
</feature>
<dbReference type="FunFam" id="3.30.300.20:FF:000004">
    <property type="entry name" value="GTPase Der"/>
    <property type="match status" value="1"/>
</dbReference>
<evidence type="ECO:0000256" key="10">
    <source>
        <dbReference type="PROSITE-ProRule" id="PRU01049"/>
    </source>
</evidence>
<organism evidence="14 15">
    <name type="scientific">Schleiferilactobacillus harbinensis</name>
    <dbReference type="NCBI Taxonomy" id="304207"/>
    <lineage>
        <taxon>Bacteria</taxon>
        <taxon>Bacillati</taxon>
        <taxon>Bacillota</taxon>
        <taxon>Bacilli</taxon>
        <taxon>Lactobacillales</taxon>
        <taxon>Lactobacillaceae</taxon>
        <taxon>Schleiferilactobacillus</taxon>
    </lineage>
</organism>
<evidence type="ECO:0000256" key="5">
    <source>
        <dbReference type="ARBA" id="ARBA00022741"/>
    </source>
</evidence>
<accession>A0A510TTS6</accession>
<dbReference type="Pfam" id="PF01926">
    <property type="entry name" value="MMR_HSR1"/>
    <property type="match status" value="2"/>
</dbReference>
<name>A0A510TTS6_9LACO</name>
<dbReference type="PIRSF" id="PIRSF006485">
    <property type="entry name" value="GTP-binding_EngA"/>
    <property type="match status" value="1"/>
</dbReference>
<keyword evidence="13" id="KW-0378">Hydrolase</keyword>
<dbReference type="InterPro" id="IPR005225">
    <property type="entry name" value="Small_GTP-bd"/>
</dbReference>
<dbReference type="EMBL" id="CP045143">
    <property type="protein sequence ID" value="QFR23414.1"/>
    <property type="molecule type" value="Genomic_DNA"/>
</dbReference>
<dbReference type="KEGG" id="lhb:D1010_08380"/>
<dbReference type="Proteomes" id="UP000326779">
    <property type="component" value="Chromosome"/>
</dbReference>
<dbReference type="GO" id="GO:0016787">
    <property type="term" value="F:hydrolase activity"/>
    <property type="evidence" value="ECO:0007669"/>
    <property type="project" value="UniProtKB-KW"/>
</dbReference>
<feature type="domain" description="EngA-type G" evidence="12">
    <location>
        <begin position="175"/>
        <end position="350"/>
    </location>
</feature>
<dbReference type="GeneID" id="78509012"/>
<dbReference type="InterPro" id="IPR016484">
    <property type="entry name" value="GTPase_Der"/>
</dbReference>
<feature type="binding site" evidence="9">
    <location>
        <begin position="181"/>
        <end position="188"/>
    </location>
    <ligand>
        <name>GTP</name>
        <dbReference type="ChEBI" id="CHEBI:37565"/>
        <label>2</label>
    </ligand>
</feature>
<dbReference type="NCBIfam" id="TIGR03594">
    <property type="entry name" value="GTPase_EngA"/>
    <property type="match status" value="1"/>
</dbReference>
<dbReference type="CDD" id="cd01894">
    <property type="entry name" value="EngA1"/>
    <property type="match status" value="1"/>
</dbReference>
<dbReference type="FunFam" id="3.40.50.300:FF:000040">
    <property type="entry name" value="GTPase Der"/>
    <property type="match status" value="1"/>
</dbReference>
<evidence type="ECO:0000256" key="7">
    <source>
        <dbReference type="ARBA" id="ARBA00032345"/>
    </source>
</evidence>
<evidence type="ECO:0000256" key="3">
    <source>
        <dbReference type="ARBA" id="ARBA00022517"/>
    </source>
</evidence>
<dbReference type="Pfam" id="PF14714">
    <property type="entry name" value="KH_dom-like"/>
    <property type="match status" value="1"/>
</dbReference>
<dbReference type="PANTHER" id="PTHR43834:SF6">
    <property type="entry name" value="GTPASE DER"/>
    <property type="match status" value="1"/>
</dbReference>
<dbReference type="GO" id="GO:0043022">
    <property type="term" value="F:ribosome binding"/>
    <property type="evidence" value="ECO:0007669"/>
    <property type="project" value="TreeGrafter"/>
</dbReference>